<organism evidence="2 3">
    <name type="scientific">Levilinea saccharolytica</name>
    <dbReference type="NCBI Taxonomy" id="229921"/>
    <lineage>
        <taxon>Bacteria</taxon>
        <taxon>Bacillati</taxon>
        <taxon>Chloroflexota</taxon>
        <taxon>Anaerolineae</taxon>
        <taxon>Anaerolineales</taxon>
        <taxon>Anaerolineaceae</taxon>
        <taxon>Levilinea</taxon>
    </lineage>
</organism>
<dbReference type="Pfam" id="PF00535">
    <property type="entry name" value="Glycos_transf_2"/>
    <property type="match status" value="1"/>
</dbReference>
<feature type="domain" description="Glycosyltransferase 2-like" evidence="1">
    <location>
        <begin position="9"/>
        <end position="138"/>
    </location>
</feature>
<dbReference type="SUPFAM" id="SSF53448">
    <property type="entry name" value="Nucleotide-diphospho-sugar transferases"/>
    <property type="match status" value="1"/>
</dbReference>
<comment type="caution">
    <text evidence="2">The sequence shown here is derived from an EMBL/GenBank/DDBJ whole genome shotgun (WGS) entry which is preliminary data.</text>
</comment>
<accession>A0A0P6XU32</accession>
<dbReference type="PANTHER" id="PTHR48090">
    <property type="entry name" value="UNDECAPRENYL-PHOSPHATE 4-DEOXY-4-FORMAMIDO-L-ARABINOSE TRANSFERASE-RELATED"/>
    <property type="match status" value="1"/>
</dbReference>
<dbReference type="AlphaFoldDB" id="A0A0P6XU32"/>
<evidence type="ECO:0000313" key="3">
    <source>
        <dbReference type="Proteomes" id="UP000050501"/>
    </source>
</evidence>
<dbReference type="EMBL" id="LGCM01000043">
    <property type="protein sequence ID" value="KPL80079.1"/>
    <property type="molecule type" value="Genomic_DNA"/>
</dbReference>
<dbReference type="InterPro" id="IPR001173">
    <property type="entry name" value="Glyco_trans_2-like"/>
</dbReference>
<dbReference type="Gene3D" id="3.90.550.10">
    <property type="entry name" value="Spore Coat Polysaccharide Biosynthesis Protein SpsA, Chain A"/>
    <property type="match status" value="1"/>
</dbReference>
<dbReference type="CDD" id="cd04179">
    <property type="entry name" value="DPM_DPG-synthase_like"/>
    <property type="match status" value="1"/>
</dbReference>
<reference evidence="2 3" key="1">
    <citation type="submission" date="2015-07" db="EMBL/GenBank/DDBJ databases">
        <title>Genome sequence of Levilinea saccharolytica DSM 16555.</title>
        <authorList>
            <person name="Hemp J."/>
            <person name="Ward L.M."/>
            <person name="Pace L.A."/>
            <person name="Fischer W.W."/>
        </authorList>
    </citation>
    <scope>NUCLEOTIDE SEQUENCE [LARGE SCALE GENOMIC DNA]</scope>
    <source>
        <strain evidence="2 3">KIBI-1</strain>
    </source>
</reference>
<dbReference type="InterPro" id="IPR029044">
    <property type="entry name" value="Nucleotide-diphossugar_trans"/>
</dbReference>
<gene>
    <name evidence="2" type="ORF">ADN01_12480</name>
</gene>
<evidence type="ECO:0000259" key="1">
    <source>
        <dbReference type="Pfam" id="PF00535"/>
    </source>
</evidence>
<sequence>MTEAELLALIPAYNESERIARVVQGAQEHVRVCVVDDGSRDNTQEVARRSGAEVLRQEPNQGKGTALRTGFAHALAAGAAGVITLDADGQHDPAEIPLFVENFRRTQAELIIGCRDFSKMPPIRRLANTTGRWLLSWAMGQRVEDNQSGYRLIGRRLMQAMLDSDEHGFEFEVEMVARCIRMGWGVEWVPISTIYAGEKSHIKPLPHAKNFMRVVMKIRKERTQGG</sequence>
<evidence type="ECO:0000313" key="2">
    <source>
        <dbReference type="EMBL" id="KPL80079.1"/>
    </source>
</evidence>
<protein>
    <recommendedName>
        <fullName evidence="1">Glycosyltransferase 2-like domain-containing protein</fullName>
    </recommendedName>
</protein>
<keyword evidence="3" id="KW-1185">Reference proteome</keyword>
<proteinExistence type="predicted"/>
<dbReference type="InterPro" id="IPR050256">
    <property type="entry name" value="Glycosyltransferase_2"/>
</dbReference>
<dbReference type="PANTHER" id="PTHR48090:SF7">
    <property type="entry name" value="RFBJ PROTEIN"/>
    <property type="match status" value="1"/>
</dbReference>
<name>A0A0P6XU32_9CHLR</name>
<dbReference type="OrthoDB" id="9810303at2"/>
<dbReference type="RefSeq" id="WP_062418113.1">
    <property type="nucleotide sequence ID" value="NZ_DF967974.1"/>
</dbReference>
<dbReference type="Proteomes" id="UP000050501">
    <property type="component" value="Unassembled WGS sequence"/>
</dbReference>
<dbReference type="STRING" id="229921.ADN01_12480"/>